<protein>
    <recommendedName>
        <fullName evidence="2">HTH cro/C1-type domain-containing protein</fullName>
    </recommendedName>
</protein>
<dbReference type="GO" id="GO:0003700">
    <property type="term" value="F:DNA-binding transcription factor activity"/>
    <property type="evidence" value="ECO:0007669"/>
    <property type="project" value="TreeGrafter"/>
</dbReference>
<evidence type="ECO:0000313" key="3">
    <source>
        <dbReference type="EMBL" id="MCI0184073.1"/>
    </source>
</evidence>
<dbReference type="RefSeq" id="WP_241715283.1">
    <property type="nucleotide sequence ID" value="NZ_JALBUF010000008.1"/>
</dbReference>
<dbReference type="Pfam" id="PF01381">
    <property type="entry name" value="HTH_3"/>
    <property type="match status" value="1"/>
</dbReference>
<dbReference type="GO" id="GO:0005829">
    <property type="term" value="C:cytosol"/>
    <property type="evidence" value="ECO:0007669"/>
    <property type="project" value="TreeGrafter"/>
</dbReference>
<name>A0A9X2ACE9_9BACL</name>
<evidence type="ECO:0000256" key="1">
    <source>
        <dbReference type="ARBA" id="ARBA00023125"/>
    </source>
</evidence>
<keyword evidence="1" id="KW-0238">DNA-binding</keyword>
<feature type="domain" description="HTH cro/C1-type" evidence="2">
    <location>
        <begin position="9"/>
        <end position="63"/>
    </location>
</feature>
<gene>
    <name evidence="3" type="ORF">MM817_02368</name>
</gene>
<proteinExistence type="predicted"/>
<accession>A0A9X2ACE9</accession>
<dbReference type="Gene3D" id="1.10.260.40">
    <property type="entry name" value="lambda repressor-like DNA-binding domains"/>
    <property type="match status" value="1"/>
</dbReference>
<dbReference type="InterPro" id="IPR010982">
    <property type="entry name" value="Lambda_DNA-bd_dom_sf"/>
</dbReference>
<dbReference type="InterPro" id="IPR050807">
    <property type="entry name" value="TransReg_Diox_bact_type"/>
</dbReference>
<keyword evidence="4" id="KW-1185">Reference proteome</keyword>
<dbReference type="AlphaFoldDB" id="A0A9X2ACE9"/>
<dbReference type="Proteomes" id="UP001139263">
    <property type="component" value="Unassembled WGS sequence"/>
</dbReference>
<dbReference type="InterPro" id="IPR001387">
    <property type="entry name" value="Cro/C1-type_HTH"/>
</dbReference>
<dbReference type="GO" id="GO:0003677">
    <property type="term" value="F:DNA binding"/>
    <property type="evidence" value="ECO:0007669"/>
    <property type="project" value="UniProtKB-KW"/>
</dbReference>
<evidence type="ECO:0000259" key="2">
    <source>
        <dbReference type="PROSITE" id="PS50943"/>
    </source>
</evidence>
<organism evidence="3 4">
    <name type="scientific">Sulfoacidibacillus ferrooxidans</name>
    <dbReference type="NCBI Taxonomy" id="2005001"/>
    <lineage>
        <taxon>Bacteria</taxon>
        <taxon>Bacillati</taxon>
        <taxon>Bacillota</taxon>
        <taxon>Bacilli</taxon>
        <taxon>Bacillales</taxon>
        <taxon>Alicyclobacillaceae</taxon>
        <taxon>Sulfoacidibacillus</taxon>
    </lineage>
</organism>
<dbReference type="CDD" id="cd00093">
    <property type="entry name" value="HTH_XRE"/>
    <property type="match status" value="1"/>
</dbReference>
<reference evidence="3" key="1">
    <citation type="submission" date="2022-03" db="EMBL/GenBank/DDBJ databases">
        <title>Draft Genome Sequence of Firmicute Strain S0AB, a Heterotrophic Iron/Sulfur-Oxidizing Extreme Acidophile.</title>
        <authorList>
            <person name="Vergara E."/>
            <person name="Pakostova E."/>
            <person name="Johnson D.B."/>
            <person name="Holmes D.S."/>
        </authorList>
    </citation>
    <scope>NUCLEOTIDE SEQUENCE</scope>
    <source>
        <strain evidence="3">S0AB</strain>
    </source>
</reference>
<evidence type="ECO:0000313" key="4">
    <source>
        <dbReference type="Proteomes" id="UP001139263"/>
    </source>
</evidence>
<dbReference type="PROSITE" id="PS50943">
    <property type="entry name" value="HTH_CROC1"/>
    <property type="match status" value="1"/>
</dbReference>
<dbReference type="EMBL" id="JALBUF010000008">
    <property type="protein sequence ID" value="MCI0184073.1"/>
    <property type="molecule type" value="Genomic_DNA"/>
</dbReference>
<dbReference type="PANTHER" id="PTHR46797">
    <property type="entry name" value="HTH-TYPE TRANSCRIPTIONAL REGULATOR"/>
    <property type="match status" value="1"/>
</dbReference>
<comment type="caution">
    <text evidence="3">The sequence shown here is derived from an EMBL/GenBank/DDBJ whole genome shotgun (WGS) entry which is preliminary data.</text>
</comment>
<dbReference type="SMART" id="SM00530">
    <property type="entry name" value="HTH_XRE"/>
    <property type="match status" value="1"/>
</dbReference>
<dbReference type="SUPFAM" id="SSF47413">
    <property type="entry name" value="lambda repressor-like DNA-binding domains"/>
    <property type="match status" value="1"/>
</dbReference>
<dbReference type="PANTHER" id="PTHR46797:SF1">
    <property type="entry name" value="METHYLPHOSPHONATE SYNTHASE"/>
    <property type="match status" value="1"/>
</dbReference>
<sequence length="139" mass="15821">MDNELGRKIRILRHKRDLTQQEIAYRTGISTPHISSIERGHRQPSLEYAIRIAEALGVPIGFFCEGTEVTSLPDDTSYGGPSDLPGYLQSFVMRESAQPYLAMALRVSRLEETDYDVLCALIDIMMQRKKLRNLSNETF</sequence>